<dbReference type="RefSeq" id="WP_100918554.1">
    <property type="nucleotide sequence ID" value="NZ_CP020370.1"/>
</dbReference>
<dbReference type="InterPro" id="IPR025567">
    <property type="entry name" value="DUF4332"/>
</dbReference>
<accession>A0A2K8U594</accession>
<dbReference type="OrthoDB" id="9794786at2"/>
<evidence type="ECO:0000259" key="1">
    <source>
        <dbReference type="Pfam" id="PF14229"/>
    </source>
</evidence>
<dbReference type="Proteomes" id="UP000232638">
    <property type="component" value="Chromosome"/>
</dbReference>
<evidence type="ECO:0000313" key="3">
    <source>
        <dbReference type="Proteomes" id="UP000232638"/>
    </source>
</evidence>
<sequence>MTTPIKDLEGAIDEVVAKLHERGIRDNEQLVRAAATPALRKELAGFCGCENADILHLANRSDLARVRGISGVYSDLLEIAGVDTVKELASRRADHLYAKINETNERDKLTTKPPTQSMVQNWISQAKSLPPVLTY</sequence>
<name>A0A2K8U594_9GAMM</name>
<dbReference type="AlphaFoldDB" id="A0A2K8U594"/>
<dbReference type="EMBL" id="CP020370">
    <property type="protein sequence ID" value="AUB80766.1"/>
    <property type="molecule type" value="Genomic_DNA"/>
</dbReference>
<reference evidence="2 3" key="1">
    <citation type="submission" date="2017-03" db="EMBL/GenBank/DDBJ databases">
        <title>Complete genome sequence of Candidatus 'Thiodictyon syntrophicum' sp. nov. strain Cad16T, a photolithoautotroph purple sulfur bacterium isolated from an alpine meromictic lake.</title>
        <authorList>
            <person name="Luedin S.M."/>
            <person name="Pothier J.F."/>
            <person name="Danza F."/>
            <person name="Storelli N."/>
            <person name="Wittwer M."/>
            <person name="Tonolla M."/>
        </authorList>
    </citation>
    <scope>NUCLEOTIDE SEQUENCE [LARGE SCALE GENOMIC DNA]</scope>
    <source>
        <strain evidence="2 3">Cad16T</strain>
    </source>
</reference>
<gene>
    <name evidence="2" type="ORF">THSYN_07235</name>
</gene>
<dbReference type="KEGG" id="tsy:THSYN_07235"/>
<protein>
    <submittedName>
        <fullName evidence="2">Ferredoxin</fullName>
    </submittedName>
</protein>
<evidence type="ECO:0000313" key="2">
    <source>
        <dbReference type="EMBL" id="AUB80766.1"/>
    </source>
</evidence>
<dbReference type="Pfam" id="PF14229">
    <property type="entry name" value="DUF4332"/>
    <property type="match status" value="1"/>
</dbReference>
<proteinExistence type="predicted"/>
<keyword evidence="3" id="KW-1185">Reference proteome</keyword>
<feature type="domain" description="DUF4332" evidence="1">
    <location>
        <begin position="12"/>
        <end position="129"/>
    </location>
</feature>
<organism evidence="2 3">
    <name type="scientific">Candidatus Thiodictyon syntrophicum</name>
    <dbReference type="NCBI Taxonomy" id="1166950"/>
    <lineage>
        <taxon>Bacteria</taxon>
        <taxon>Pseudomonadati</taxon>
        <taxon>Pseudomonadota</taxon>
        <taxon>Gammaproteobacteria</taxon>
        <taxon>Chromatiales</taxon>
        <taxon>Chromatiaceae</taxon>
        <taxon>Thiodictyon</taxon>
    </lineage>
</organism>